<organism evidence="3 4">
    <name type="scientific">Pelagomonas calceolata</name>
    <dbReference type="NCBI Taxonomy" id="35677"/>
    <lineage>
        <taxon>Eukaryota</taxon>
        <taxon>Sar</taxon>
        <taxon>Stramenopiles</taxon>
        <taxon>Ochrophyta</taxon>
        <taxon>Pelagophyceae</taxon>
        <taxon>Pelagomonadales</taxon>
        <taxon>Pelagomonadaceae</taxon>
        <taxon>Pelagomonas</taxon>
    </lineage>
</organism>
<keyword evidence="1" id="KW-0812">Transmembrane</keyword>
<evidence type="ECO:0000256" key="2">
    <source>
        <dbReference type="SAM" id="SignalP"/>
    </source>
</evidence>
<feature type="transmembrane region" description="Helical" evidence="1">
    <location>
        <begin position="121"/>
        <end position="143"/>
    </location>
</feature>
<dbReference type="AlphaFoldDB" id="A0A8J2X3P4"/>
<evidence type="ECO:0000256" key="1">
    <source>
        <dbReference type="SAM" id="Phobius"/>
    </source>
</evidence>
<keyword evidence="1" id="KW-1133">Transmembrane helix</keyword>
<evidence type="ECO:0000313" key="4">
    <source>
        <dbReference type="Proteomes" id="UP000789595"/>
    </source>
</evidence>
<feature type="transmembrane region" description="Helical" evidence="1">
    <location>
        <begin position="95"/>
        <end position="115"/>
    </location>
</feature>
<feature type="chain" id="PRO_5035307166" evidence="2">
    <location>
        <begin position="26"/>
        <end position="201"/>
    </location>
</feature>
<gene>
    <name evidence="3" type="ORF">PECAL_5P22850</name>
</gene>
<protein>
    <submittedName>
        <fullName evidence="3">Uncharacterized protein</fullName>
    </submittedName>
</protein>
<feature type="signal peptide" evidence="2">
    <location>
        <begin position="1"/>
        <end position="25"/>
    </location>
</feature>
<keyword evidence="1" id="KW-0472">Membrane</keyword>
<keyword evidence="4" id="KW-1185">Reference proteome</keyword>
<proteinExistence type="predicted"/>
<keyword evidence="2" id="KW-0732">Signal</keyword>
<reference evidence="3" key="1">
    <citation type="submission" date="2021-11" db="EMBL/GenBank/DDBJ databases">
        <authorList>
            <consortium name="Genoscope - CEA"/>
            <person name="William W."/>
        </authorList>
    </citation>
    <scope>NUCLEOTIDE SEQUENCE</scope>
</reference>
<name>A0A8J2X3P4_9STRA</name>
<dbReference type="Proteomes" id="UP000789595">
    <property type="component" value="Unassembled WGS sequence"/>
</dbReference>
<accession>A0A8J2X3P4</accession>
<feature type="transmembrane region" description="Helical" evidence="1">
    <location>
        <begin position="70"/>
        <end position="88"/>
    </location>
</feature>
<comment type="caution">
    <text evidence="3">The sequence shown here is derived from an EMBL/GenBank/DDBJ whole genome shotgun (WGS) entry which is preliminary data.</text>
</comment>
<evidence type="ECO:0000313" key="3">
    <source>
        <dbReference type="EMBL" id="CAH0377765.1"/>
    </source>
</evidence>
<sequence length="201" mass="21719">MKSNSIIALALLARAVVAVAPRAAARDPVLPTWDPALPPPVPARYHHAWQTLLGVWGTVKLVAPCVYREARAVSSVLLCLIAWVLDFGRDALEALGIPVSLDGVFFALLVGALVYKARSVLLAFLAYLRSVIMSVGPQLLSYYMTMHPPLRDHAIPCLRAFRFFVASFFPKHKEAADALADDVEMGLREAVGLGESGGGQD</sequence>
<dbReference type="EMBL" id="CAKKNE010000005">
    <property type="protein sequence ID" value="CAH0377765.1"/>
    <property type="molecule type" value="Genomic_DNA"/>
</dbReference>